<dbReference type="Pfam" id="PF13361">
    <property type="entry name" value="UvrD_C"/>
    <property type="match status" value="1"/>
</dbReference>
<dbReference type="RefSeq" id="WP_410033065.1">
    <property type="nucleotide sequence ID" value="NZ_JBGMEH010000006.1"/>
</dbReference>
<sequence length="599" mass="71439">MKLTEKQKLAANHKNGPCLVLAVPGAGKTTMLLERIKVLSSEVDPSQILSLTFSRTQALDMKNRFEKENEVKSNFMTIHAFCYLIIRNYYKKTNRELKILENDDLYNKYNLVQKIYFDINGKIMSSEDLKNFFTEVGYMKNSMADTSYLKNSQIKNIEKIYLSYENFKKENSFIDFDDMQVLALKLISENPKLLKSIKNKYKYFQLDEGQDTSLLQFKLIEKIIYPENNLMVVADDDQSIYSFRAAEPDYLLNFKDKFPHSKIITMDENHRSQANIIKVAGDFIRQNQYRYEKNLFTNKKPTNKVHKHKARDSKEEFSYILKNIEKDKTNAILYRNNISALNLVSFFMEENIDFSINNGSSDFFDSKILKDMVNIINFSNDFYNVELFTEIYYMINSYLSREEIEKLNIKPQNYTVFDYLHEYINDEKAYNLLRKEKEFKSLRTMDLDKQIAYIYNKMGYREYIKMFSNKYYEVVINKDLYVESLVNFTRGLKSLDDFYKKIEEFERILNKRKESNIILSTVHKSKGLEYDKVFVIDLVKGEFPILFDFKDKTQRLEEERRMFYVAMTRAREDLHLLSLNYRNNHKVEPSEFFLSIKNK</sequence>
<evidence type="ECO:0000313" key="14">
    <source>
        <dbReference type="EMBL" id="MFO3716394.1"/>
    </source>
</evidence>
<accession>A0ABW9MX84</accession>
<evidence type="ECO:0000259" key="12">
    <source>
        <dbReference type="PROSITE" id="PS51198"/>
    </source>
</evidence>
<dbReference type="PROSITE" id="PS51198">
    <property type="entry name" value="UVRD_HELICASE_ATP_BIND"/>
    <property type="match status" value="1"/>
</dbReference>
<evidence type="ECO:0000313" key="15">
    <source>
        <dbReference type="Proteomes" id="UP001638015"/>
    </source>
</evidence>
<comment type="caution">
    <text evidence="14">The sequence shown here is derived from an EMBL/GenBank/DDBJ whole genome shotgun (WGS) entry which is preliminary data.</text>
</comment>
<dbReference type="SUPFAM" id="SSF52540">
    <property type="entry name" value="P-loop containing nucleoside triphosphate hydrolases"/>
    <property type="match status" value="1"/>
</dbReference>
<dbReference type="GO" id="GO:0004386">
    <property type="term" value="F:helicase activity"/>
    <property type="evidence" value="ECO:0007669"/>
    <property type="project" value="UniProtKB-KW"/>
</dbReference>
<dbReference type="InterPro" id="IPR013986">
    <property type="entry name" value="DExx_box_DNA_helicase_dom_sf"/>
</dbReference>
<keyword evidence="7" id="KW-0413">Isomerase</keyword>
<dbReference type="Gene3D" id="3.40.50.300">
    <property type="entry name" value="P-loop containing nucleotide triphosphate hydrolases"/>
    <property type="match status" value="2"/>
</dbReference>
<proteinExistence type="inferred from homology"/>
<dbReference type="Pfam" id="PF00580">
    <property type="entry name" value="UvrD-helicase"/>
    <property type="match status" value="1"/>
</dbReference>
<dbReference type="Proteomes" id="UP001638015">
    <property type="component" value="Unassembled WGS sequence"/>
</dbReference>
<feature type="domain" description="UvrD-like helicase C-terminal" evidence="13">
    <location>
        <begin position="274"/>
        <end position="527"/>
    </location>
</feature>
<dbReference type="PANTHER" id="PTHR11070:SF2">
    <property type="entry name" value="ATP-DEPENDENT DNA HELICASE SRS2"/>
    <property type="match status" value="1"/>
</dbReference>
<evidence type="ECO:0000256" key="6">
    <source>
        <dbReference type="ARBA" id="ARBA00023125"/>
    </source>
</evidence>
<keyword evidence="6" id="KW-0238">DNA-binding</keyword>
<reference evidence="14 15" key="1">
    <citation type="journal article" date="2025" name="Anaerobe">
        <title>Description of Anaerococcus kampingiae sp. nov., Anaerococcus groningensis sp. nov., Anaerococcus martiniensis sp. nov., and Anaerococcus cruorum sp. nov., isolated from human clinical specimens.</title>
        <authorList>
            <person name="Boiten K.E."/>
            <person name="Meijer J."/>
            <person name="van Wezel E.M."/>
            <person name="Veloo A.C.M."/>
        </authorList>
    </citation>
    <scope>NUCLEOTIDE SEQUENCE [LARGE SCALE GENOMIC DNA]</scope>
    <source>
        <strain evidence="14 15">ENR1039</strain>
    </source>
</reference>
<evidence type="ECO:0000256" key="1">
    <source>
        <dbReference type="ARBA" id="ARBA00009922"/>
    </source>
</evidence>
<evidence type="ECO:0000256" key="5">
    <source>
        <dbReference type="ARBA" id="ARBA00022840"/>
    </source>
</evidence>
<dbReference type="InterPro" id="IPR014016">
    <property type="entry name" value="UvrD-like_ATP-bd"/>
</dbReference>
<comment type="catalytic activity">
    <reaction evidence="10">
        <text>ATP + H2O = ADP + phosphate + H(+)</text>
        <dbReference type="Rhea" id="RHEA:13065"/>
        <dbReference type="ChEBI" id="CHEBI:15377"/>
        <dbReference type="ChEBI" id="CHEBI:15378"/>
        <dbReference type="ChEBI" id="CHEBI:30616"/>
        <dbReference type="ChEBI" id="CHEBI:43474"/>
        <dbReference type="ChEBI" id="CHEBI:456216"/>
        <dbReference type="EC" id="5.6.2.4"/>
    </reaction>
</comment>
<keyword evidence="15" id="KW-1185">Reference proteome</keyword>
<name>A0ABW9MX84_9FIRM</name>
<keyword evidence="4 11" id="KW-0347">Helicase</keyword>
<organism evidence="14 15">
    <name type="scientific">Anaerococcus cruorum</name>
    <dbReference type="NCBI Taxonomy" id="3115617"/>
    <lineage>
        <taxon>Bacteria</taxon>
        <taxon>Bacillati</taxon>
        <taxon>Bacillota</taxon>
        <taxon>Tissierellia</taxon>
        <taxon>Tissierellales</taxon>
        <taxon>Peptoniphilaceae</taxon>
        <taxon>Anaerococcus</taxon>
    </lineage>
</organism>
<dbReference type="InterPro" id="IPR014017">
    <property type="entry name" value="DNA_helicase_UvrD-like_C"/>
</dbReference>
<dbReference type="CDD" id="cd17932">
    <property type="entry name" value="DEXQc_UvrD"/>
    <property type="match status" value="1"/>
</dbReference>
<dbReference type="InterPro" id="IPR027417">
    <property type="entry name" value="P-loop_NTPase"/>
</dbReference>
<keyword evidence="3 11" id="KW-0378">Hydrolase</keyword>
<feature type="domain" description="UvrD-like helicase ATP-binding" evidence="12">
    <location>
        <begin position="1"/>
        <end position="273"/>
    </location>
</feature>
<gene>
    <name evidence="14" type="ORF">ACCQ40_06285</name>
</gene>
<dbReference type="PROSITE" id="PS51217">
    <property type="entry name" value="UVRD_HELICASE_CTER"/>
    <property type="match status" value="1"/>
</dbReference>
<comment type="catalytic activity">
    <reaction evidence="8">
        <text>Couples ATP hydrolysis with the unwinding of duplex DNA by translocating in the 3'-5' direction.</text>
        <dbReference type="EC" id="5.6.2.4"/>
    </reaction>
</comment>
<evidence type="ECO:0000256" key="11">
    <source>
        <dbReference type="PROSITE-ProRule" id="PRU00560"/>
    </source>
</evidence>
<protein>
    <recommendedName>
        <fullName evidence="9">DNA 3'-5' helicase</fullName>
        <ecNumber evidence="9">5.6.2.4</ecNumber>
    </recommendedName>
</protein>
<evidence type="ECO:0000256" key="2">
    <source>
        <dbReference type="ARBA" id="ARBA00022741"/>
    </source>
</evidence>
<evidence type="ECO:0000256" key="9">
    <source>
        <dbReference type="ARBA" id="ARBA00034808"/>
    </source>
</evidence>
<dbReference type="PANTHER" id="PTHR11070">
    <property type="entry name" value="UVRD / RECB / PCRA DNA HELICASE FAMILY MEMBER"/>
    <property type="match status" value="1"/>
</dbReference>
<keyword evidence="2 11" id="KW-0547">Nucleotide-binding</keyword>
<evidence type="ECO:0000256" key="3">
    <source>
        <dbReference type="ARBA" id="ARBA00022801"/>
    </source>
</evidence>
<dbReference type="GO" id="GO:0016787">
    <property type="term" value="F:hydrolase activity"/>
    <property type="evidence" value="ECO:0007669"/>
    <property type="project" value="UniProtKB-KW"/>
</dbReference>
<feature type="binding site" evidence="11">
    <location>
        <begin position="22"/>
        <end position="29"/>
    </location>
    <ligand>
        <name>ATP</name>
        <dbReference type="ChEBI" id="CHEBI:30616"/>
    </ligand>
</feature>
<dbReference type="CDD" id="cd18807">
    <property type="entry name" value="SF1_C_UvrD"/>
    <property type="match status" value="1"/>
</dbReference>
<evidence type="ECO:0000256" key="7">
    <source>
        <dbReference type="ARBA" id="ARBA00023235"/>
    </source>
</evidence>
<evidence type="ECO:0000256" key="8">
    <source>
        <dbReference type="ARBA" id="ARBA00034617"/>
    </source>
</evidence>
<dbReference type="Gene3D" id="1.10.486.10">
    <property type="entry name" value="PCRA, domain 4"/>
    <property type="match status" value="1"/>
</dbReference>
<dbReference type="EC" id="5.6.2.4" evidence="9"/>
<comment type="similarity">
    <text evidence="1">Belongs to the helicase family. UvrD subfamily.</text>
</comment>
<evidence type="ECO:0000256" key="10">
    <source>
        <dbReference type="ARBA" id="ARBA00048988"/>
    </source>
</evidence>
<dbReference type="Gene3D" id="1.10.10.160">
    <property type="match status" value="1"/>
</dbReference>
<evidence type="ECO:0000259" key="13">
    <source>
        <dbReference type="PROSITE" id="PS51217"/>
    </source>
</evidence>
<dbReference type="InterPro" id="IPR000212">
    <property type="entry name" value="DNA_helicase_UvrD/REP"/>
</dbReference>
<evidence type="ECO:0000256" key="4">
    <source>
        <dbReference type="ARBA" id="ARBA00022806"/>
    </source>
</evidence>
<dbReference type="EMBL" id="JBGMEH010000006">
    <property type="protein sequence ID" value="MFO3716394.1"/>
    <property type="molecule type" value="Genomic_DNA"/>
</dbReference>
<keyword evidence="5 11" id="KW-0067">ATP-binding</keyword>